<dbReference type="SUPFAM" id="SSF53756">
    <property type="entry name" value="UDP-Glycosyltransferase/glycogen phosphorylase"/>
    <property type="match status" value="1"/>
</dbReference>
<dbReference type="Proteomes" id="UP001595616">
    <property type="component" value="Unassembled WGS sequence"/>
</dbReference>
<dbReference type="Pfam" id="PF13439">
    <property type="entry name" value="Glyco_transf_4"/>
    <property type="match status" value="1"/>
</dbReference>
<dbReference type="Gene3D" id="3.40.50.2000">
    <property type="entry name" value="Glycogen Phosphorylase B"/>
    <property type="match status" value="2"/>
</dbReference>
<dbReference type="RefSeq" id="WP_379839026.1">
    <property type="nucleotide sequence ID" value="NZ_JBHRYQ010000001.1"/>
</dbReference>
<evidence type="ECO:0000313" key="4">
    <source>
        <dbReference type="EMBL" id="MFC3812160.1"/>
    </source>
</evidence>
<comment type="caution">
    <text evidence="4">The sequence shown here is derived from an EMBL/GenBank/DDBJ whole genome shotgun (WGS) entry which is preliminary data.</text>
</comment>
<protein>
    <submittedName>
        <fullName evidence="4">Glycosyltransferase family 4 protein</fullName>
    </submittedName>
</protein>
<dbReference type="PANTHER" id="PTHR46401:SF2">
    <property type="entry name" value="GLYCOSYLTRANSFERASE WBBK-RELATED"/>
    <property type="match status" value="1"/>
</dbReference>
<evidence type="ECO:0000256" key="1">
    <source>
        <dbReference type="ARBA" id="ARBA00022679"/>
    </source>
</evidence>
<proteinExistence type="predicted"/>
<feature type="domain" description="Glycosyl transferase family 1" evidence="2">
    <location>
        <begin position="196"/>
        <end position="348"/>
    </location>
</feature>
<evidence type="ECO:0000259" key="2">
    <source>
        <dbReference type="Pfam" id="PF00534"/>
    </source>
</evidence>
<reference evidence="5" key="1">
    <citation type="journal article" date="2019" name="Int. J. Syst. Evol. Microbiol.">
        <title>The Global Catalogue of Microorganisms (GCM) 10K type strain sequencing project: providing services to taxonomists for standard genome sequencing and annotation.</title>
        <authorList>
            <consortium name="The Broad Institute Genomics Platform"/>
            <consortium name="The Broad Institute Genome Sequencing Center for Infectious Disease"/>
            <person name="Wu L."/>
            <person name="Ma J."/>
        </authorList>
    </citation>
    <scope>NUCLEOTIDE SEQUENCE [LARGE SCALE GENOMIC DNA]</scope>
    <source>
        <strain evidence="5">CECT 7956</strain>
    </source>
</reference>
<evidence type="ECO:0000259" key="3">
    <source>
        <dbReference type="Pfam" id="PF13439"/>
    </source>
</evidence>
<organism evidence="4 5">
    <name type="scientific">Lacihabitans lacunae</name>
    <dbReference type="NCBI Taxonomy" id="1028214"/>
    <lineage>
        <taxon>Bacteria</taxon>
        <taxon>Pseudomonadati</taxon>
        <taxon>Bacteroidota</taxon>
        <taxon>Cytophagia</taxon>
        <taxon>Cytophagales</taxon>
        <taxon>Leadbetterellaceae</taxon>
        <taxon>Lacihabitans</taxon>
    </lineage>
</organism>
<evidence type="ECO:0000313" key="5">
    <source>
        <dbReference type="Proteomes" id="UP001595616"/>
    </source>
</evidence>
<gene>
    <name evidence="4" type="ORF">ACFOOI_15980</name>
</gene>
<keyword evidence="1" id="KW-0808">Transferase</keyword>
<accession>A0ABV7YYU5</accession>
<sequence>MKNKKQEMKVGFDAKRAFQNNTGLGNYSRYLIDILTTYVPDFQYYLFAPKETEKYKADSQNFIITPKDKSLRFLWRSWGIKKDFEEKQIHIFHGLSNEIPFGLKNTNVSTVVTIHDLIFLRFPNWYKPLDRLIYNFKFKYAAKNADRIIAISEKTKSDLVEFYDISPEKISVIYQNCHPRFGLKSELKYDVVERYKLKKKYIICVGTIEPRKNQINLAKAFDALKTDDVDLVIVGRGKEYKTELENYIKDKQNIHILGNVDNDELVALYQNAQFAVYISIFEGFGIPVLEALRAGVPVLAATGSCLEEAGGDAALYVNPEDISAITEQLKLLLEDKTLHQTLKNNAPKHLEKFDDKKIAEQIHKLYSTL</sequence>
<dbReference type="InterPro" id="IPR001296">
    <property type="entry name" value="Glyco_trans_1"/>
</dbReference>
<dbReference type="InterPro" id="IPR028098">
    <property type="entry name" value="Glyco_trans_4-like_N"/>
</dbReference>
<feature type="domain" description="Glycosyltransferase subfamily 4-like N-terminal" evidence="3">
    <location>
        <begin position="43"/>
        <end position="174"/>
    </location>
</feature>
<name>A0ABV7YYU5_9BACT</name>
<dbReference type="CDD" id="cd03809">
    <property type="entry name" value="GT4_MtfB-like"/>
    <property type="match status" value="1"/>
</dbReference>
<dbReference type="PANTHER" id="PTHR46401">
    <property type="entry name" value="GLYCOSYLTRANSFERASE WBBK-RELATED"/>
    <property type="match status" value="1"/>
</dbReference>
<keyword evidence="5" id="KW-1185">Reference proteome</keyword>
<dbReference type="EMBL" id="JBHRYQ010000001">
    <property type="protein sequence ID" value="MFC3812160.1"/>
    <property type="molecule type" value="Genomic_DNA"/>
</dbReference>
<dbReference type="Pfam" id="PF00534">
    <property type="entry name" value="Glycos_transf_1"/>
    <property type="match status" value="1"/>
</dbReference>